<feature type="transmembrane region" description="Helical" evidence="5">
    <location>
        <begin position="76"/>
        <end position="102"/>
    </location>
</feature>
<gene>
    <name evidence="7" type="ORF">PTTG_11859</name>
</gene>
<feature type="transmembrane region" description="Helical" evidence="5">
    <location>
        <begin position="287"/>
        <end position="313"/>
    </location>
</feature>
<dbReference type="GO" id="GO:0016020">
    <property type="term" value="C:membrane"/>
    <property type="evidence" value="ECO:0007669"/>
    <property type="project" value="UniProtKB-SubCell"/>
</dbReference>
<evidence type="ECO:0000256" key="1">
    <source>
        <dbReference type="ARBA" id="ARBA00004370"/>
    </source>
</evidence>
<dbReference type="GO" id="GO:0005506">
    <property type="term" value="F:iron ion binding"/>
    <property type="evidence" value="ECO:0007669"/>
    <property type="project" value="InterPro"/>
</dbReference>
<evidence type="ECO:0000313" key="8">
    <source>
        <dbReference type="EnsemblFungi" id="PTTG_11859-t43_1-p1"/>
    </source>
</evidence>
<reference evidence="8 9" key="3">
    <citation type="journal article" date="2017" name="G3 (Bethesda)">
        <title>Comparative analysis highlights variable genome content of wheat rusts and divergence of the mating loci.</title>
        <authorList>
            <person name="Cuomo C.A."/>
            <person name="Bakkeren G."/>
            <person name="Khalil H.B."/>
            <person name="Panwar V."/>
            <person name="Joly D."/>
            <person name="Linning R."/>
            <person name="Sakthikumar S."/>
            <person name="Song X."/>
            <person name="Adiconis X."/>
            <person name="Fan L."/>
            <person name="Goldberg J.M."/>
            <person name="Levin J.Z."/>
            <person name="Young S."/>
            <person name="Zeng Q."/>
            <person name="Anikster Y."/>
            <person name="Bruce M."/>
            <person name="Wang M."/>
            <person name="Yin C."/>
            <person name="McCallum B."/>
            <person name="Szabo L.J."/>
            <person name="Hulbert S."/>
            <person name="Chen X."/>
            <person name="Fellers J.P."/>
        </authorList>
    </citation>
    <scope>NUCLEOTIDE SEQUENCE</scope>
    <source>
        <strain evidence="9">Isolate 1-1 / race 1 (BBBD)</strain>
        <strain evidence="8">isolate 1-1 / race 1 (BBBD)</strain>
    </source>
</reference>
<sequence length="385" mass="45040">MDIILDLADQLVLDCCWSRIFPIDLRDLKRTDLPLPPKTGLKTPPTTVATRNQSNIGACHRRCLSRFGREHLFRQAVSIFVIIFVGISFMYFFLSAVSYFFIFDHRLKKHPKYLKNQVKMEILCALKAIGPIDILVLPIHLAQVRGHSKLYTHVSDIKGVSCFTLIKPMLDYLNLTEKFQDQIGAALPTRLLSQYPLVDDTVKQLAVALRRTLYYDFGGGWSYLIFSYFLFLIFTDFTVYLIHRIEHHPFIYKHIHKTHHKWVIPTPFASYAFHPLDGFLQSVPHHIFVFIFPFHRFLYLFAFLFVIVWTILIHDSELIVGHRLENHINGPTHHTLHHMYFNCNYGQYFTWTDKLFSTYRNPDMDAKSTLDSAKQKSITPKACQN</sequence>
<reference evidence="7" key="1">
    <citation type="submission" date="2009-11" db="EMBL/GenBank/DDBJ databases">
        <authorList>
            <consortium name="The Broad Institute Genome Sequencing Platform"/>
            <person name="Ward D."/>
            <person name="Feldgarden M."/>
            <person name="Earl A."/>
            <person name="Young S.K."/>
            <person name="Zeng Q."/>
            <person name="Koehrsen M."/>
            <person name="Alvarado L."/>
            <person name="Berlin A."/>
            <person name="Bochicchio J."/>
            <person name="Borenstein D."/>
            <person name="Chapman S.B."/>
            <person name="Chen Z."/>
            <person name="Engels R."/>
            <person name="Freedman E."/>
            <person name="Gellesch M."/>
            <person name="Goldberg J."/>
            <person name="Griggs A."/>
            <person name="Gujja S."/>
            <person name="Heilman E."/>
            <person name="Heiman D."/>
            <person name="Hepburn T."/>
            <person name="Howarth C."/>
            <person name="Jen D."/>
            <person name="Larson L."/>
            <person name="Lewis B."/>
            <person name="Mehta T."/>
            <person name="Park D."/>
            <person name="Pearson M."/>
            <person name="Roberts A."/>
            <person name="Saif S."/>
            <person name="Shea T."/>
            <person name="Shenoy N."/>
            <person name="Sisk P."/>
            <person name="Stolte C."/>
            <person name="Sykes S."/>
            <person name="Thomson T."/>
            <person name="Walk T."/>
            <person name="White J."/>
            <person name="Yandava C."/>
            <person name="Izard J."/>
            <person name="Baranova O.V."/>
            <person name="Blanton J.M."/>
            <person name="Tanner A.C."/>
            <person name="Dewhirst F.E."/>
            <person name="Haas B."/>
            <person name="Nusbaum C."/>
            <person name="Birren B."/>
        </authorList>
    </citation>
    <scope>NUCLEOTIDE SEQUENCE [LARGE SCALE GENOMIC DNA]</scope>
    <source>
        <strain evidence="7">1-1 BBBD Race 1</strain>
    </source>
</reference>
<dbReference type="EnsemblFungi" id="PTTG_11859-t43_1">
    <property type="protein sequence ID" value="PTTG_11859-t43_1-p1"/>
    <property type="gene ID" value="PTTG_11859"/>
</dbReference>
<dbReference type="Pfam" id="PF04116">
    <property type="entry name" value="FA_hydroxylase"/>
    <property type="match status" value="1"/>
</dbReference>
<keyword evidence="9" id="KW-1185">Reference proteome</keyword>
<dbReference type="InterPro" id="IPR050307">
    <property type="entry name" value="Sterol_Desaturase_Related"/>
</dbReference>
<dbReference type="AlphaFoldDB" id="A0A180GML6"/>
<name>A0A180GML6_PUCT1</name>
<dbReference type="InterPro" id="IPR006694">
    <property type="entry name" value="Fatty_acid_hydroxylase"/>
</dbReference>
<keyword evidence="4 5" id="KW-0472">Membrane</keyword>
<organism evidence="7">
    <name type="scientific">Puccinia triticina (isolate 1-1 / race 1 (BBBD))</name>
    <name type="common">Brown leaf rust fungus</name>
    <dbReference type="NCBI Taxonomy" id="630390"/>
    <lineage>
        <taxon>Eukaryota</taxon>
        <taxon>Fungi</taxon>
        <taxon>Dikarya</taxon>
        <taxon>Basidiomycota</taxon>
        <taxon>Pucciniomycotina</taxon>
        <taxon>Pucciniomycetes</taxon>
        <taxon>Pucciniales</taxon>
        <taxon>Pucciniaceae</taxon>
        <taxon>Puccinia</taxon>
    </lineage>
</organism>
<evidence type="ECO:0000313" key="9">
    <source>
        <dbReference type="Proteomes" id="UP000005240"/>
    </source>
</evidence>
<evidence type="ECO:0000256" key="2">
    <source>
        <dbReference type="ARBA" id="ARBA00022692"/>
    </source>
</evidence>
<accession>A0A180GML6</accession>
<dbReference type="EMBL" id="ADAS02000046">
    <property type="protein sequence ID" value="OAV93831.1"/>
    <property type="molecule type" value="Genomic_DNA"/>
</dbReference>
<dbReference type="OrthoDB" id="6354873at2759"/>
<keyword evidence="3 5" id="KW-1133">Transmembrane helix</keyword>
<feature type="domain" description="Fatty acid hydroxylase" evidence="6">
    <location>
        <begin position="229"/>
        <end position="358"/>
    </location>
</feature>
<evidence type="ECO:0000256" key="3">
    <source>
        <dbReference type="ARBA" id="ARBA00022989"/>
    </source>
</evidence>
<feature type="transmembrane region" description="Helical" evidence="5">
    <location>
        <begin position="221"/>
        <end position="242"/>
    </location>
</feature>
<dbReference type="Proteomes" id="UP000005240">
    <property type="component" value="Unassembled WGS sequence"/>
</dbReference>
<keyword evidence="2 5" id="KW-0812">Transmembrane</keyword>
<reference evidence="7" key="2">
    <citation type="submission" date="2016-05" db="EMBL/GenBank/DDBJ databases">
        <title>Comparative analysis highlights variable genome content of wheat rusts and divergence of the mating loci.</title>
        <authorList>
            <person name="Cuomo C.A."/>
            <person name="Bakkeren G."/>
            <person name="Szabo L."/>
            <person name="Khalil H."/>
            <person name="Joly D."/>
            <person name="Goldberg J."/>
            <person name="Young S."/>
            <person name="Zeng Q."/>
            <person name="Fellers J."/>
        </authorList>
    </citation>
    <scope>NUCLEOTIDE SEQUENCE [LARGE SCALE GENOMIC DNA]</scope>
    <source>
        <strain evidence="7">1-1 BBBD Race 1</strain>
    </source>
</reference>
<evidence type="ECO:0000256" key="5">
    <source>
        <dbReference type="SAM" id="Phobius"/>
    </source>
</evidence>
<evidence type="ECO:0000313" key="7">
    <source>
        <dbReference type="EMBL" id="OAV93831.1"/>
    </source>
</evidence>
<dbReference type="STRING" id="630390.A0A180GML6"/>
<proteinExistence type="predicted"/>
<protein>
    <submittedName>
        <fullName evidence="8">Fatty acid hydroxylase domain-containing protein</fullName>
    </submittedName>
</protein>
<dbReference type="GO" id="GO:0008610">
    <property type="term" value="P:lipid biosynthetic process"/>
    <property type="evidence" value="ECO:0007669"/>
    <property type="project" value="InterPro"/>
</dbReference>
<comment type="subcellular location">
    <subcellularLocation>
        <location evidence="1">Membrane</location>
    </subcellularLocation>
</comment>
<evidence type="ECO:0000256" key="4">
    <source>
        <dbReference type="ARBA" id="ARBA00023136"/>
    </source>
</evidence>
<reference evidence="8" key="4">
    <citation type="submission" date="2025-05" db="UniProtKB">
        <authorList>
            <consortium name="EnsemblFungi"/>
        </authorList>
    </citation>
    <scope>IDENTIFICATION</scope>
    <source>
        <strain evidence="8">isolate 1-1 / race 1 (BBBD)</strain>
    </source>
</reference>
<dbReference type="GO" id="GO:0016491">
    <property type="term" value="F:oxidoreductase activity"/>
    <property type="evidence" value="ECO:0007669"/>
    <property type="project" value="InterPro"/>
</dbReference>
<dbReference type="VEuPathDB" id="FungiDB:PTTG_11859"/>
<evidence type="ECO:0000259" key="6">
    <source>
        <dbReference type="Pfam" id="PF04116"/>
    </source>
</evidence>
<dbReference type="PANTHER" id="PTHR11863">
    <property type="entry name" value="STEROL DESATURASE"/>
    <property type="match status" value="1"/>
</dbReference>